<comment type="caution">
    <text evidence="6">The sequence shown here is derived from an EMBL/GenBank/DDBJ whole genome shotgun (WGS) entry which is preliminary data.</text>
</comment>
<feature type="domain" description="DUF1553" evidence="4">
    <location>
        <begin position="564"/>
        <end position="818"/>
    </location>
</feature>
<evidence type="ECO:0000259" key="4">
    <source>
        <dbReference type="Pfam" id="PF07587"/>
    </source>
</evidence>
<feature type="domain" description="DUF1549" evidence="3">
    <location>
        <begin position="185"/>
        <end position="391"/>
    </location>
</feature>
<dbReference type="PANTHER" id="PTHR35889">
    <property type="entry name" value="CYCLOINULO-OLIGOSACCHARIDE FRUCTANOTRANSFERASE-RELATED"/>
    <property type="match status" value="1"/>
</dbReference>
<feature type="region of interest" description="Disordered" evidence="2">
    <location>
        <begin position="134"/>
        <end position="155"/>
    </location>
</feature>
<dbReference type="PANTHER" id="PTHR35889:SF3">
    <property type="entry name" value="F-BOX DOMAIN-CONTAINING PROTEIN"/>
    <property type="match status" value="1"/>
</dbReference>
<dbReference type="InterPro" id="IPR011444">
    <property type="entry name" value="DUF1549"/>
</dbReference>
<dbReference type="EMBL" id="SJPL01000001">
    <property type="protein sequence ID" value="TWT71046.1"/>
    <property type="molecule type" value="Genomic_DNA"/>
</dbReference>
<proteinExistence type="predicted"/>
<dbReference type="Proteomes" id="UP000317238">
    <property type="component" value="Unassembled WGS sequence"/>
</dbReference>
<dbReference type="AlphaFoldDB" id="A0A5C5Y5N2"/>
<evidence type="ECO:0000259" key="3">
    <source>
        <dbReference type="Pfam" id="PF07583"/>
    </source>
</evidence>
<sequence>MHRCVLRHLVVLACLVISQQNESGAADAPADAPADSNTPDPIGLEIFEKVVRPTLVKHCYECHSDATDDVGGDLWLDSADAMRSGGISGPAIIPGRPGASTLLSALEYRDTEMPPDGQLPPETIASFRKWIARGAPDPRKSKGKTPAVPDTKSASPAASELWSIQPVVAPEVPVIQDDQWSRSDVDRFILAGLRERAMSPNRDAAPEVLIRRLSFDLLGLPPSPELVASFTADPSETHYAKIVDAMLGSKEFGRRWARHWLDVVRYGESAGSSRDVLMIHAWRYRDYVIDALNRDLPYDQFVTDQIAGDLLDSTDAQERERQRIATGMLAIGSKSLNGGNLTHDIVDDQIDVVSKAFLGLTVSCARCHDHKFDPIPTADYYALSGIFQSTETLYGGGTNRPAGLADQLKVYLSLDPLPDAKTRKDLDQLQKKATQLQRQIAASKRQLPNRIRAVPEEYRNADPKSLPDTVDRKTATAVRQLSAARKILKQRQDELASIDASIPESPRFFIGVREKGNANDAAILIRGEKNQRGEVVPRSFLSAVNQCNTDLDKFDAQIGKTESGRRELAQWIVASENPLTSRVIVNRIWQHLMGRGIVETVDNFGVSGSPPSHPTLLDHLAHTMVNQHHWSLKSMVRELVHTSTYRQSSEFDPTDYQADPDNRLRWRMSRRQLEAEPFRDAMLTASGLIDVSPLDQSLVARIGEGEVGRNLNTRVLEEPFNRRSIYLPIIRGLVPESLKIFDFPEPSNIQGMRSANTTPTQSLYLMNSPDVIRMARSFASNLLNDPSLADDQARITHAYHLCFARSPGEDEIQRAKGFIKQPAFIPDDASRSNNSSKPIDARLDVWTVYCQTLLASAEFRLLN</sequence>
<evidence type="ECO:0000256" key="2">
    <source>
        <dbReference type="SAM" id="MobiDB-lite"/>
    </source>
</evidence>
<evidence type="ECO:0000259" key="5">
    <source>
        <dbReference type="Pfam" id="PF07635"/>
    </source>
</evidence>
<dbReference type="RefSeq" id="WP_197203723.1">
    <property type="nucleotide sequence ID" value="NZ_SJPL01000001.1"/>
</dbReference>
<dbReference type="Pfam" id="PF07635">
    <property type="entry name" value="PSCyt1"/>
    <property type="match status" value="1"/>
</dbReference>
<reference evidence="6 7" key="1">
    <citation type="submission" date="2019-02" db="EMBL/GenBank/DDBJ databases">
        <title>Deep-cultivation of Planctomycetes and their phenomic and genomic characterization uncovers novel biology.</title>
        <authorList>
            <person name="Wiegand S."/>
            <person name="Jogler M."/>
            <person name="Boedeker C."/>
            <person name="Pinto D."/>
            <person name="Vollmers J."/>
            <person name="Rivas-Marin E."/>
            <person name="Kohn T."/>
            <person name="Peeters S.H."/>
            <person name="Heuer A."/>
            <person name="Rast P."/>
            <person name="Oberbeckmann S."/>
            <person name="Bunk B."/>
            <person name="Jeske O."/>
            <person name="Meyerdierks A."/>
            <person name="Storesund J.E."/>
            <person name="Kallscheuer N."/>
            <person name="Luecker S."/>
            <person name="Lage O.M."/>
            <person name="Pohl T."/>
            <person name="Merkel B.J."/>
            <person name="Hornburger P."/>
            <person name="Mueller R.-W."/>
            <person name="Bruemmer F."/>
            <person name="Labrenz M."/>
            <person name="Spormann A.M."/>
            <person name="Op Den Camp H."/>
            <person name="Overmann J."/>
            <person name="Amann R."/>
            <person name="Jetten M.S.M."/>
            <person name="Mascher T."/>
            <person name="Medema M.H."/>
            <person name="Devos D.P."/>
            <person name="Kaster A.-K."/>
            <person name="Ovreas L."/>
            <person name="Rohde M."/>
            <person name="Galperin M.Y."/>
            <person name="Jogler C."/>
        </authorList>
    </citation>
    <scope>NUCLEOTIDE SEQUENCE [LARGE SCALE GENOMIC DNA]</scope>
    <source>
        <strain evidence="6 7">Pan14r</strain>
    </source>
</reference>
<organism evidence="6 7">
    <name type="scientific">Crateriforma conspicua</name>
    <dbReference type="NCBI Taxonomy" id="2527996"/>
    <lineage>
        <taxon>Bacteria</taxon>
        <taxon>Pseudomonadati</taxon>
        <taxon>Planctomycetota</taxon>
        <taxon>Planctomycetia</taxon>
        <taxon>Planctomycetales</taxon>
        <taxon>Planctomycetaceae</taxon>
        <taxon>Crateriforma</taxon>
    </lineage>
</organism>
<evidence type="ECO:0000313" key="7">
    <source>
        <dbReference type="Proteomes" id="UP000317238"/>
    </source>
</evidence>
<accession>A0A5C5Y5N2</accession>
<keyword evidence="7" id="KW-1185">Reference proteome</keyword>
<dbReference type="Pfam" id="PF07583">
    <property type="entry name" value="PSCyt2"/>
    <property type="match status" value="1"/>
</dbReference>
<feature type="domain" description="Cytochrome C Planctomycete-type" evidence="5">
    <location>
        <begin position="59"/>
        <end position="117"/>
    </location>
</feature>
<dbReference type="InterPro" id="IPR022655">
    <property type="entry name" value="DUF1553"/>
</dbReference>
<gene>
    <name evidence="6" type="ORF">Pan14r_33560</name>
</gene>
<dbReference type="InterPro" id="IPR011429">
    <property type="entry name" value="Cyt_c_Planctomycete-type"/>
</dbReference>
<evidence type="ECO:0000313" key="6">
    <source>
        <dbReference type="EMBL" id="TWT71046.1"/>
    </source>
</evidence>
<keyword evidence="1" id="KW-0175">Coiled coil</keyword>
<feature type="coiled-coil region" evidence="1">
    <location>
        <begin position="419"/>
        <end position="446"/>
    </location>
</feature>
<protein>
    <submittedName>
        <fullName evidence="6">Planctomycete cytochrome C</fullName>
    </submittedName>
</protein>
<name>A0A5C5Y5N2_9PLAN</name>
<dbReference type="Pfam" id="PF07587">
    <property type="entry name" value="PSD1"/>
    <property type="match status" value="1"/>
</dbReference>
<evidence type="ECO:0000256" key="1">
    <source>
        <dbReference type="SAM" id="Coils"/>
    </source>
</evidence>